<name>A0ACC2RJI6_9FUNG</name>
<sequence length="93" mass="10116">MYTTFTGLIDSMVLSSSPWAILGKFLSYIVKLAPILWWALPSGPAGCLPTSSQKPTTGWISDSYSRIPVKTAGSTRQQGSNQADRQTHRLGTQ</sequence>
<accession>A0ACC2RJI6</accession>
<keyword evidence="2" id="KW-1185">Reference proteome</keyword>
<organism evidence="1 2">
    <name type="scientific">Entomophthora muscae</name>
    <dbReference type="NCBI Taxonomy" id="34485"/>
    <lineage>
        <taxon>Eukaryota</taxon>
        <taxon>Fungi</taxon>
        <taxon>Fungi incertae sedis</taxon>
        <taxon>Zoopagomycota</taxon>
        <taxon>Entomophthoromycotina</taxon>
        <taxon>Entomophthoromycetes</taxon>
        <taxon>Entomophthorales</taxon>
        <taxon>Entomophthoraceae</taxon>
        <taxon>Entomophthora</taxon>
    </lineage>
</organism>
<protein>
    <submittedName>
        <fullName evidence="1">Uncharacterized protein</fullName>
    </submittedName>
</protein>
<comment type="caution">
    <text evidence="1">The sequence shown here is derived from an EMBL/GenBank/DDBJ whole genome shotgun (WGS) entry which is preliminary data.</text>
</comment>
<evidence type="ECO:0000313" key="1">
    <source>
        <dbReference type="EMBL" id="KAJ9050196.1"/>
    </source>
</evidence>
<dbReference type="Proteomes" id="UP001165960">
    <property type="component" value="Unassembled WGS sequence"/>
</dbReference>
<reference evidence="1" key="1">
    <citation type="submission" date="2022-04" db="EMBL/GenBank/DDBJ databases">
        <title>Genome of the entomopathogenic fungus Entomophthora muscae.</title>
        <authorList>
            <person name="Elya C."/>
            <person name="Lovett B.R."/>
            <person name="Lee E."/>
            <person name="Macias A.M."/>
            <person name="Hajek A.E."/>
            <person name="De Bivort B.L."/>
            <person name="Kasson M.T."/>
            <person name="De Fine Licht H.H."/>
            <person name="Stajich J.E."/>
        </authorList>
    </citation>
    <scope>NUCLEOTIDE SEQUENCE</scope>
    <source>
        <strain evidence="1">Berkeley</strain>
    </source>
</reference>
<gene>
    <name evidence="1" type="ORF">DSO57_1016527</name>
</gene>
<proteinExistence type="predicted"/>
<dbReference type="EMBL" id="QTSX02007167">
    <property type="protein sequence ID" value="KAJ9050196.1"/>
    <property type="molecule type" value="Genomic_DNA"/>
</dbReference>
<evidence type="ECO:0000313" key="2">
    <source>
        <dbReference type="Proteomes" id="UP001165960"/>
    </source>
</evidence>